<sequence length="160" mass="17346">MNLPRLGGPTGRKRPWLAVLLALAVTGLGHAYLRRWLRGFAWLAVTFAAVLLFAPVDMFESVVVSDPQTYPMMPPEVTLVVIASVVDAYFVARRINSTSQSSKPDIENEYQSEENSLTCPNCGKDLDADLDFCPWCTARIDWGGPGTSEAAGGPDDGSNP</sequence>
<proteinExistence type="predicted"/>
<dbReference type="EMBL" id="CP081958">
    <property type="protein sequence ID" value="QZP37303.1"/>
    <property type="molecule type" value="Genomic_DNA"/>
</dbReference>
<gene>
    <name evidence="4" type="ORF">K6T50_13610</name>
</gene>
<feature type="transmembrane region" description="Helical" evidence="2">
    <location>
        <begin position="15"/>
        <end position="33"/>
    </location>
</feature>
<dbReference type="Proteomes" id="UP000826254">
    <property type="component" value="Chromosome"/>
</dbReference>
<protein>
    <submittedName>
        <fullName evidence="4">Zinc ribbon domain-containing protein</fullName>
    </submittedName>
</protein>
<keyword evidence="2" id="KW-1133">Transmembrane helix</keyword>
<keyword evidence="2" id="KW-0812">Transmembrane</keyword>
<evidence type="ECO:0000313" key="5">
    <source>
        <dbReference type="Proteomes" id="UP000826254"/>
    </source>
</evidence>
<reference evidence="4 5" key="1">
    <citation type="journal article" date="2021" name="Int. J. Syst. Evol. Microbiol.">
        <title>Halobaculum halophilum sp. nov. and Halobaculum salinum sp. nov., isolated from salt lake and saline soil.</title>
        <authorList>
            <person name="Cui H.L."/>
            <person name="Shi X.W."/>
            <person name="Yin X.M."/>
            <person name="Yang X.Y."/>
            <person name="Hou J."/>
            <person name="Zhu L."/>
        </authorList>
    </citation>
    <scope>NUCLEOTIDE SEQUENCE [LARGE SCALE GENOMIC DNA]</scope>
    <source>
        <strain evidence="4 5">NBRC 109044</strain>
    </source>
</reference>
<accession>A0A8T8WC19</accession>
<keyword evidence="2" id="KW-0472">Membrane</keyword>
<dbReference type="InterPro" id="IPR055997">
    <property type="entry name" value="DUF7575"/>
</dbReference>
<dbReference type="KEGG" id="hmp:K6T50_13610"/>
<dbReference type="AlphaFoldDB" id="A0A8T8WC19"/>
<feature type="transmembrane region" description="Helical" evidence="2">
    <location>
        <begin position="76"/>
        <end position="92"/>
    </location>
</feature>
<evidence type="ECO:0000256" key="2">
    <source>
        <dbReference type="SAM" id="Phobius"/>
    </source>
</evidence>
<evidence type="ECO:0000259" key="3">
    <source>
        <dbReference type="Pfam" id="PF24460"/>
    </source>
</evidence>
<keyword evidence="5" id="KW-1185">Reference proteome</keyword>
<feature type="domain" description="DUF7575" evidence="3">
    <location>
        <begin position="116"/>
        <end position="141"/>
    </location>
</feature>
<name>A0A8T8WC19_9EURY</name>
<feature type="transmembrane region" description="Helical" evidence="2">
    <location>
        <begin position="40"/>
        <end position="56"/>
    </location>
</feature>
<organism evidence="4 5">
    <name type="scientific">Halobaculum magnesiiphilum</name>
    <dbReference type="NCBI Taxonomy" id="1017351"/>
    <lineage>
        <taxon>Archaea</taxon>
        <taxon>Methanobacteriati</taxon>
        <taxon>Methanobacteriota</taxon>
        <taxon>Stenosarchaea group</taxon>
        <taxon>Halobacteria</taxon>
        <taxon>Halobacteriales</taxon>
        <taxon>Haloferacaceae</taxon>
        <taxon>Halobaculum</taxon>
    </lineage>
</organism>
<dbReference type="Pfam" id="PF24460">
    <property type="entry name" value="DUF7575"/>
    <property type="match status" value="1"/>
</dbReference>
<feature type="region of interest" description="Disordered" evidence="1">
    <location>
        <begin position="141"/>
        <end position="160"/>
    </location>
</feature>
<dbReference type="GeneID" id="67179198"/>
<dbReference type="RefSeq" id="WP_222607113.1">
    <property type="nucleotide sequence ID" value="NZ_CP081958.1"/>
</dbReference>
<evidence type="ECO:0000313" key="4">
    <source>
        <dbReference type="EMBL" id="QZP37303.1"/>
    </source>
</evidence>
<evidence type="ECO:0000256" key="1">
    <source>
        <dbReference type="SAM" id="MobiDB-lite"/>
    </source>
</evidence>